<dbReference type="EC" id="2.7.2.3" evidence="2 7"/>
<comment type="catalytic activity">
    <reaction evidence="1 7">
        <text>(2R)-3-phosphoglycerate + ATP = (2R)-3-phospho-glyceroyl phosphate + ADP</text>
        <dbReference type="Rhea" id="RHEA:14801"/>
        <dbReference type="ChEBI" id="CHEBI:30616"/>
        <dbReference type="ChEBI" id="CHEBI:57604"/>
        <dbReference type="ChEBI" id="CHEBI:58272"/>
        <dbReference type="ChEBI" id="CHEBI:456216"/>
        <dbReference type="EC" id="2.7.2.3"/>
    </reaction>
</comment>
<dbReference type="PANTHER" id="PTHR11406">
    <property type="entry name" value="PHOSPHOGLYCERATE KINASE"/>
    <property type="match status" value="1"/>
</dbReference>
<dbReference type="AlphaFoldDB" id="A0A1G2UJT5"/>
<dbReference type="GO" id="GO:0005829">
    <property type="term" value="C:cytosol"/>
    <property type="evidence" value="ECO:0007669"/>
    <property type="project" value="TreeGrafter"/>
</dbReference>
<comment type="caution">
    <text evidence="8">The sequence shown here is derived from an EMBL/GenBank/DDBJ whole genome shotgun (WGS) entry which is preliminary data.</text>
</comment>
<keyword evidence="5 7" id="KW-0418">Kinase</keyword>
<evidence type="ECO:0000256" key="4">
    <source>
        <dbReference type="ARBA" id="ARBA00022741"/>
    </source>
</evidence>
<reference evidence="8 9" key="1">
    <citation type="journal article" date="2016" name="Nat. Commun.">
        <title>Thousands of microbial genomes shed light on interconnected biogeochemical processes in an aquifer system.</title>
        <authorList>
            <person name="Anantharaman K."/>
            <person name="Brown C.T."/>
            <person name="Hug L.A."/>
            <person name="Sharon I."/>
            <person name="Castelle C.J."/>
            <person name="Probst A.J."/>
            <person name="Thomas B.C."/>
            <person name="Singh A."/>
            <person name="Wilkins M.J."/>
            <person name="Karaoz U."/>
            <person name="Brodie E.L."/>
            <person name="Williams K.H."/>
            <person name="Hubbard S.S."/>
            <person name="Banfield J.F."/>
        </authorList>
    </citation>
    <scope>NUCLEOTIDE SEQUENCE [LARGE SCALE GENOMIC DNA]</scope>
</reference>
<evidence type="ECO:0000313" key="9">
    <source>
        <dbReference type="Proteomes" id="UP000177096"/>
    </source>
</evidence>
<dbReference type="Pfam" id="PF00162">
    <property type="entry name" value="PGK"/>
    <property type="match status" value="2"/>
</dbReference>
<dbReference type="InterPro" id="IPR001576">
    <property type="entry name" value="Phosphoglycerate_kinase"/>
</dbReference>
<dbReference type="SUPFAM" id="SSF53748">
    <property type="entry name" value="Phosphoglycerate kinase"/>
    <property type="match status" value="1"/>
</dbReference>
<dbReference type="EMBL" id="MHWM01000001">
    <property type="protein sequence ID" value="OHB09440.1"/>
    <property type="molecule type" value="Genomic_DNA"/>
</dbReference>
<sequence length="320" mass="35400">MKSIKEIGDVKGKRVLVRLDWSVPTQDGKVVSDYQIKKSFPTIEYLQKAGAKIILLSHAEKDEDSLLPIFKYVKNFLPLTFIEPSDLVLLENLRRDKREKENSEEFSRKLADLGDVFINEAFPVSHRKHASVVGIPKFLPSFAGFQFLEEVKNLSTAFHPEHPFFFILGGAKPETKLPLIEKFMGIADYIFIGGTLAKSAKEMDLTGDSKIIFPVGDIAAPDINKDTLNLFEEKISQSKFIIWNGPLGDYEKGFKGGTLSLAKILADSGKRVIVGGGDTLTIIEELDILDKFSFVSTGGGAMLDFLAKGTLPGIEALNTE</sequence>
<dbReference type="GO" id="GO:0006096">
    <property type="term" value="P:glycolytic process"/>
    <property type="evidence" value="ECO:0007669"/>
    <property type="project" value="InterPro"/>
</dbReference>
<dbReference type="PRINTS" id="PR00477">
    <property type="entry name" value="PHGLYCKINASE"/>
</dbReference>
<evidence type="ECO:0000313" key="8">
    <source>
        <dbReference type="EMBL" id="OHB09440.1"/>
    </source>
</evidence>
<dbReference type="GO" id="GO:0006094">
    <property type="term" value="P:gluconeogenesis"/>
    <property type="evidence" value="ECO:0007669"/>
    <property type="project" value="TreeGrafter"/>
</dbReference>
<evidence type="ECO:0000256" key="5">
    <source>
        <dbReference type="ARBA" id="ARBA00022777"/>
    </source>
</evidence>
<comment type="similarity">
    <text evidence="7">Belongs to the phosphoglycerate kinase family.</text>
</comment>
<name>A0A1G2UJT5_9BACT</name>
<accession>A0A1G2UJT5</accession>
<evidence type="ECO:0000256" key="3">
    <source>
        <dbReference type="ARBA" id="ARBA00022679"/>
    </source>
</evidence>
<evidence type="ECO:0000256" key="6">
    <source>
        <dbReference type="ARBA" id="ARBA00022840"/>
    </source>
</evidence>
<protein>
    <recommendedName>
        <fullName evidence="2 7">Phosphoglycerate kinase</fullName>
        <ecNumber evidence="2 7">2.7.2.3</ecNumber>
    </recommendedName>
</protein>
<keyword evidence="3 7" id="KW-0808">Transferase</keyword>
<keyword evidence="4" id="KW-0547">Nucleotide-binding</keyword>
<dbReference type="InterPro" id="IPR015824">
    <property type="entry name" value="Phosphoglycerate_kinase_N"/>
</dbReference>
<organism evidence="8 9">
    <name type="scientific">Candidatus Zambryskibacteria bacterium RIFCSPLOWO2_02_FULL_39_14</name>
    <dbReference type="NCBI Taxonomy" id="1802769"/>
    <lineage>
        <taxon>Bacteria</taxon>
        <taxon>Candidatus Zambryskiibacteriota</taxon>
    </lineage>
</organism>
<dbReference type="Gene3D" id="3.40.50.1260">
    <property type="entry name" value="Phosphoglycerate kinase, N-terminal domain"/>
    <property type="match status" value="3"/>
</dbReference>
<gene>
    <name evidence="8" type="ORF">A3I86_00605</name>
</gene>
<dbReference type="PANTHER" id="PTHR11406:SF23">
    <property type="entry name" value="PHOSPHOGLYCERATE KINASE 1, CHLOROPLASTIC-RELATED"/>
    <property type="match status" value="1"/>
</dbReference>
<dbReference type="GO" id="GO:0005524">
    <property type="term" value="F:ATP binding"/>
    <property type="evidence" value="ECO:0007669"/>
    <property type="project" value="UniProtKB-KW"/>
</dbReference>
<dbReference type="GO" id="GO:0043531">
    <property type="term" value="F:ADP binding"/>
    <property type="evidence" value="ECO:0007669"/>
    <property type="project" value="TreeGrafter"/>
</dbReference>
<proteinExistence type="inferred from homology"/>
<dbReference type="GO" id="GO:0004618">
    <property type="term" value="F:phosphoglycerate kinase activity"/>
    <property type="evidence" value="ECO:0007669"/>
    <property type="project" value="UniProtKB-EC"/>
</dbReference>
<evidence type="ECO:0000256" key="7">
    <source>
        <dbReference type="RuleBase" id="RU000532"/>
    </source>
</evidence>
<keyword evidence="6" id="KW-0067">ATP-binding</keyword>
<dbReference type="Proteomes" id="UP000177096">
    <property type="component" value="Unassembled WGS sequence"/>
</dbReference>
<dbReference type="InterPro" id="IPR036043">
    <property type="entry name" value="Phosphoglycerate_kinase_sf"/>
</dbReference>
<evidence type="ECO:0000256" key="2">
    <source>
        <dbReference type="ARBA" id="ARBA00013061"/>
    </source>
</evidence>
<evidence type="ECO:0000256" key="1">
    <source>
        <dbReference type="ARBA" id="ARBA00000642"/>
    </source>
</evidence>